<dbReference type="AlphaFoldDB" id="A0A6A5UA60"/>
<evidence type="ECO:0000313" key="1">
    <source>
        <dbReference type="EMBL" id="KAF1961781.1"/>
    </source>
</evidence>
<gene>
    <name evidence="1" type="ORF">CC80DRAFT_197708</name>
</gene>
<sequence>MSPRLGRVARWYLPAMAAIAIGITYLPENFLYEPSPRTVTLGEANRRITYTVAAHLNQHNTRANAGYEPTQEERNQMMLNSYGDRSSLEDMEKAIAGYEANFQSKTEHEKRAALEEAYGERSSLKHLRKGEGSRTKGRRIHDIISFVIPGTNIPRRSGSGTCHDKQPYHCRRSGRAAWQGIDGVSMGMGGIGLGICINRSTRSALQN</sequence>
<accession>A0A6A5UA60</accession>
<dbReference type="EMBL" id="ML976980">
    <property type="protein sequence ID" value="KAF1961781.1"/>
    <property type="molecule type" value="Genomic_DNA"/>
</dbReference>
<dbReference type="Proteomes" id="UP000800035">
    <property type="component" value="Unassembled WGS sequence"/>
</dbReference>
<keyword evidence="2" id="KW-1185">Reference proteome</keyword>
<dbReference type="OrthoDB" id="4338954at2759"/>
<name>A0A6A5UA60_9PLEO</name>
<evidence type="ECO:0000313" key="2">
    <source>
        <dbReference type="Proteomes" id="UP000800035"/>
    </source>
</evidence>
<proteinExistence type="predicted"/>
<organism evidence="1 2">
    <name type="scientific">Byssothecium circinans</name>
    <dbReference type="NCBI Taxonomy" id="147558"/>
    <lineage>
        <taxon>Eukaryota</taxon>
        <taxon>Fungi</taxon>
        <taxon>Dikarya</taxon>
        <taxon>Ascomycota</taxon>
        <taxon>Pezizomycotina</taxon>
        <taxon>Dothideomycetes</taxon>
        <taxon>Pleosporomycetidae</taxon>
        <taxon>Pleosporales</taxon>
        <taxon>Massarineae</taxon>
        <taxon>Massarinaceae</taxon>
        <taxon>Byssothecium</taxon>
    </lineage>
</organism>
<reference evidence="1" key="1">
    <citation type="journal article" date="2020" name="Stud. Mycol.">
        <title>101 Dothideomycetes genomes: a test case for predicting lifestyles and emergence of pathogens.</title>
        <authorList>
            <person name="Haridas S."/>
            <person name="Albert R."/>
            <person name="Binder M."/>
            <person name="Bloem J."/>
            <person name="Labutti K."/>
            <person name="Salamov A."/>
            <person name="Andreopoulos B."/>
            <person name="Baker S."/>
            <person name="Barry K."/>
            <person name="Bills G."/>
            <person name="Bluhm B."/>
            <person name="Cannon C."/>
            <person name="Castanera R."/>
            <person name="Culley D."/>
            <person name="Daum C."/>
            <person name="Ezra D."/>
            <person name="Gonzalez J."/>
            <person name="Henrissat B."/>
            <person name="Kuo A."/>
            <person name="Liang C."/>
            <person name="Lipzen A."/>
            <person name="Lutzoni F."/>
            <person name="Magnuson J."/>
            <person name="Mondo S."/>
            <person name="Nolan M."/>
            <person name="Ohm R."/>
            <person name="Pangilinan J."/>
            <person name="Park H.-J."/>
            <person name="Ramirez L."/>
            <person name="Alfaro M."/>
            <person name="Sun H."/>
            <person name="Tritt A."/>
            <person name="Yoshinaga Y."/>
            <person name="Zwiers L.-H."/>
            <person name="Turgeon B."/>
            <person name="Goodwin S."/>
            <person name="Spatafora J."/>
            <person name="Crous P."/>
            <person name="Grigoriev I."/>
        </authorList>
    </citation>
    <scope>NUCLEOTIDE SEQUENCE</scope>
    <source>
        <strain evidence="1">CBS 675.92</strain>
    </source>
</reference>
<protein>
    <submittedName>
        <fullName evidence="1">Uncharacterized protein</fullName>
    </submittedName>
</protein>